<dbReference type="InterPro" id="IPR020889">
    <property type="entry name" value="LipoPS_assembly_LptD"/>
</dbReference>
<dbReference type="HAMAP" id="MF_01411">
    <property type="entry name" value="LPS_assembly_LptD"/>
    <property type="match status" value="1"/>
</dbReference>
<protein>
    <recommendedName>
        <fullName evidence="1">LPS-assembly protein LptD</fullName>
    </recommendedName>
</protein>
<comment type="similarity">
    <text evidence="1">Belongs to the LptD family.</text>
</comment>
<evidence type="ECO:0000259" key="2">
    <source>
        <dbReference type="Pfam" id="PF04453"/>
    </source>
</evidence>
<dbReference type="PANTHER" id="PTHR30189:SF1">
    <property type="entry name" value="LPS-ASSEMBLY PROTEIN LPTD"/>
    <property type="match status" value="1"/>
</dbReference>
<keyword evidence="1" id="KW-0732">Signal</keyword>
<dbReference type="InterPro" id="IPR007543">
    <property type="entry name" value="LptD_C"/>
</dbReference>
<evidence type="ECO:0000256" key="1">
    <source>
        <dbReference type="HAMAP-Rule" id="MF_01411"/>
    </source>
</evidence>
<proteinExistence type="inferred from homology"/>
<dbReference type="SUPFAM" id="SSF56935">
    <property type="entry name" value="Porins"/>
    <property type="match status" value="1"/>
</dbReference>
<dbReference type="Pfam" id="PF04453">
    <property type="entry name" value="LptD"/>
    <property type="match status" value="1"/>
</dbReference>
<feature type="domain" description="LptD C-terminal" evidence="2">
    <location>
        <begin position="267"/>
        <end position="636"/>
    </location>
</feature>
<keyword evidence="4" id="KW-1185">Reference proteome</keyword>
<dbReference type="EMBL" id="JAOCQF010000001">
    <property type="protein sequence ID" value="MCT8328645.1"/>
    <property type="molecule type" value="Genomic_DNA"/>
</dbReference>
<accession>A0ABT2NIA2</accession>
<reference evidence="4" key="1">
    <citation type="submission" date="2023-07" db="EMBL/GenBank/DDBJ databases">
        <title>Defluviimonas sediminis sp. nov., isolated from mangrove sediment.</title>
        <authorList>
            <person name="Liu L."/>
            <person name="Li J."/>
            <person name="Huang Y."/>
            <person name="Pan J."/>
            <person name="Li M."/>
        </authorList>
    </citation>
    <scope>NUCLEOTIDE SEQUENCE [LARGE SCALE GENOMIC DNA]</scope>
    <source>
        <strain evidence="4">FT324</strain>
    </source>
</reference>
<keyword evidence="1" id="KW-0998">Cell outer membrane</keyword>
<comment type="caution">
    <text evidence="3">The sequence shown here is derived from an EMBL/GenBank/DDBJ whole genome shotgun (WGS) entry which is preliminary data.</text>
</comment>
<comment type="function">
    <text evidence="1">Involved in the assembly of lipopolysaccharide (LPS) at the surface of the outer membrane.</text>
</comment>
<name>A0ABT2NIA2_9RHOB</name>
<dbReference type="Proteomes" id="UP001205601">
    <property type="component" value="Unassembled WGS sequence"/>
</dbReference>
<keyword evidence="1" id="KW-0472">Membrane</keyword>
<dbReference type="RefSeq" id="WP_261494070.1">
    <property type="nucleotide sequence ID" value="NZ_JAOCQF010000001.1"/>
</dbReference>
<dbReference type="PANTHER" id="PTHR30189">
    <property type="entry name" value="LPS-ASSEMBLY PROTEIN"/>
    <property type="match status" value="1"/>
</dbReference>
<feature type="signal peptide" evidence="1">
    <location>
        <begin position="1"/>
        <end position="20"/>
    </location>
</feature>
<sequence precursor="true">MIRARTLLALWLLAAGPAAAQDAATLVADRMFLTGTGTLTAEGHVEVFFEGARLTAAAIVYDPASDNLTIRGPVTLDDGRGVLLMADGATLSREMTDGILDSARMVINQQMQIASNRVVREAGRYTRMERVVASACEVCPSNPVPLWEIRAERVTHDQEERQLYFDHAQFRVIGVPIFYAPWLRMPDPTLDRATGFLLPGIRSTSNLGVGVKVPYFITLGDSRDVTLTPYLSGRTTTLEFRYRQAYVNGRVEVEGAVSRDDVLPDETRGYLFGTGSFALPDNFQLTGELRIVSDPAYLLDYGVSDDDRLRSGIDITRTRRNEYILGSIANYHSIREGEGNTTTPTALGALVYERRFAPAYLGGEGGFRFQTNGFYRPSDVDIDTNGDGVADGRDVARASIGLDWRRNWVSDGGLVFSGMFDVTSSFYAISQDAAFPGTVTRSTASLGAELRWPLIKAGADGAAHVLEPVAQIVWSPESSETVPNEDSSLVEFDEGNLFSLDRFAGLDLREEGLRTNLGLAWTRYDPEGWNLSLAGGRVFRSRDLGQFTESSGLAGTASDWLVSGQVQTPGGLNFVGRALFADDLSLTRNSLALAWQTPDYGVTAGYLMLESDLAEDRPEDTQEVTLAGYWQMSEGWRGRFEGRHDFTADRTGFAGLGFEYRTECALIDLSLSRRFTSSTSVTPTTDFNLSVTLGGIGSGYDGRSYRRTCAR</sequence>
<organism evidence="3 4">
    <name type="scientific">Albidovulum sediminis</name>
    <dbReference type="NCBI Taxonomy" id="3066345"/>
    <lineage>
        <taxon>Bacteria</taxon>
        <taxon>Pseudomonadati</taxon>
        <taxon>Pseudomonadota</taxon>
        <taxon>Alphaproteobacteria</taxon>
        <taxon>Rhodobacterales</taxon>
        <taxon>Paracoccaceae</taxon>
        <taxon>Albidovulum</taxon>
    </lineage>
</organism>
<feature type="chain" id="PRO_5044907367" description="LPS-assembly protein LptD" evidence="1">
    <location>
        <begin position="21"/>
        <end position="711"/>
    </location>
</feature>
<evidence type="ECO:0000313" key="4">
    <source>
        <dbReference type="Proteomes" id="UP001205601"/>
    </source>
</evidence>
<comment type="caution">
    <text evidence="1">Lacks conserved residue(s) required for the propagation of feature annotation.</text>
</comment>
<comment type="subunit">
    <text evidence="1">Component of the lipopolysaccharide transport and assembly complex.</text>
</comment>
<gene>
    <name evidence="1 3" type="primary">lptD</name>
    <name evidence="3" type="ORF">N5I32_03850</name>
</gene>
<dbReference type="InterPro" id="IPR050218">
    <property type="entry name" value="LptD"/>
</dbReference>
<comment type="subcellular location">
    <subcellularLocation>
        <location evidence="1">Cell outer membrane</location>
    </subcellularLocation>
</comment>
<evidence type="ECO:0000313" key="3">
    <source>
        <dbReference type="EMBL" id="MCT8328645.1"/>
    </source>
</evidence>